<dbReference type="AlphaFoldDB" id="A0A1B6W082"/>
<dbReference type="Proteomes" id="UP000077726">
    <property type="component" value="Unassembled WGS sequence"/>
</dbReference>
<organism evidence="5 6">
    <name type="scientific">Eikenella halliae</name>
    <dbReference type="NCBI Taxonomy" id="1795832"/>
    <lineage>
        <taxon>Bacteria</taxon>
        <taxon>Pseudomonadati</taxon>
        <taxon>Pseudomonadota</taxon>
        <taxon>Betaproteobacteria</taxon>
        <taxon>Neisseriales</taxon>
        <taxon>Neisseriaceae</taxon>
        <taxon>Eikenella</taxon>
    </lineage>
</organism>
<dbReference type="EMBL" id="LXSQ01000009">
    <property type="protein sequence ID" value="OAM43921.1"/>
    <property type="molecule type" value="Genomic_DNA"/>
</dbReference>
<dbReference type="GO" id="GO:0003677">
    <property type="term" value="F:DNA binding"/>
    <property type="evidence" value="ECO:0007669"/>
    <property type="project" value="UniProtKB-KW"/>
</dbReference>
<gene>
    <name evidence="5" type="ORF">A7Q00_03595</name>
</gene>
<evidence type="ECO:0000259" key="4">
    <source>
        <dbReference type="Pfam" id="PF00717"/>
    </source>
</evidence>
<keyword evidence="3" id="KW-0804">Transcription</keyword>
<name>A0A1B6W082_9NEIS</name>
<sequence>MGVGTLDDSPVEIVDFVAVAESWAKAHFGGAISRIHIITGTGDSMSGTIESDEILFVDTGIDYFDGDGLYVIHTPAGRRAKRLQMTSTGVLLIISDNPKYRDEEVRPEDADNIHIIGKIKGSWGFKQFR</sequence>
<keyword evidence="1" id="KW-0805">Transcription regulation</keyword>
<evidence type="ECO:0000256" key="2">
    <source>
        <dbReference type="ARBA" id="ARBA00023125"/>
    </source>
</evidence>
<proteinExistence type="predicted"/>
<comment type="caution">
    <text evidence="5">The sequence shown here is derived from an EMBL/GenBank/DDBJ whole genome shotgun (WGS) entry which is preliminary data.</text>
</comment>
<dbReference type="SUPFAM" id="SSF51306">
    <property type="entry name" value="LexA/Signal peptidase"/>
    <property type="match status" value="1"/>
</dbReference>
<dbReference type="Gene3D" id="2.10.109.10">
    <property type="entry name" value="Umud Fragment, subunit A"/>
    <property type="match status" value="1"/>
</dbReference>
<keyword evidence="2" id="KW-0238">DNA-binding</keyword>
<dbReference type="PANTHER" id="PTHR40661">
    <property type="match status" value="1"/>
</dbReference>
<evidence type="ECO:0000256" key="1">
    <source>
        <dbReference type="ARBA" id="ARBA00023015"/>
    </source>
</evidence>
<keyword evidence="6" id="KW-1185">Reference proteome</keyword>
<protein>
    <recommendedName>
        <fullName evidence="4">Peptidase S24/S26A/S26B/S26C domain-containing protein</fullName>
    </recommendedName>
</protein>
<reference evidence="6" key="1">
    <citation type="submission" date="2016-05" db="EMBL/GenBank/DDBJ databases">
        <title>Draft genome of Corynebacterium afermentans subsp. afermentans LCDC 88199T.</title>
        <authorList>
            <person name="Bernier A.-M."/>
            <person name="Bernard K."/>
        </authorList>
    </citation>
    <scope>NUCLEOTIDE SEQUENCE [LARGE SCALE GENOMIC DNA]</scope>
    <source>
        <strain evidence="6">NML130454</strain>
    </source>
</reference>
<dbReference type="InterPro" id="IPR015927">
    <property type="entry name" value="Peptidase_S24_S26A/B/C"/>
</dbReference>
<feature type="domain" description="Peptidase S24/S26A/S26B/S26C" evidence="4">
    <location>
        <begin position="18"/>
        <end position="119"/>
    </location>
</feature>
<dbReference type="InterPro" id="IPR036286">
    <property type="entry name" value="LexA/Signal_pep-like_sf"/>
</dbReference>
<dbReference type="InterPro" id="IPR039418">
    <property type="entry name" value="LexA-like"/>
</dbReference>
<dbReference type="OrthoDB" id="8614023at2"/>
<evidence type="ECO:0000256" key="3">
    <source>
        <dbReference type="ARBA" id="ARBA00023163"/>
    </source>
</evidence>
<dbReference type="Pfam" id="PF00717">
    <property type="entry name" value="Peptidase_S24"/>
    <property type="match status" value="1"/>
</dbReference>
<dbReference type="CDD" id="cd06529">
    <property type="entry name" value="S24_LexA-like"/>
    <property type="match status" value="1"/>
</dbReference>
<evidence type="ECO:0000313" key="5">
    <source>
        <dbReference type="EMBL" id="OAM43921.1"/>
    </source>
</evidence>
<accession>A0A1B6W082</accession>
<dbReference type="PANTHER" id="PTHR40661:SF3">
    <property type="entry name" value="FELS-1 PROPHAGE TRANSCRIPTIONAL REGULATOR"/>
    <property type="match status" value="1"/>
</dbReference>
<evidence type="ECO:0000313" key="6">
    <source>
        <dbReference type="Proteomes" id="UP000077726"/>
    </source>
</evidence>